<reference evidence="1" key="1">
    <citation type="submission" date="2022-01" db="EMBL/GenBank/DDBJ databases">
        <authorList>
            <person name="King R."/>
        </authorList>
    </citation>
    <scope>NUCLEOTIDE SEQUENCE</scope>
</reference>
<dbReference type="AlphaFoldDB" id="A0A9N9MBJ3"/>
<accession>A0A9N9MBJ3</accession>
<keyword evidence="2" id="KW-1185">Reference proteome</keyword>
<evidence type="ECO:0000313" key="2">
    <source>
        <dbReference type="Proteomes" id="UP001152799"/>
    </source>
</evidence>
<gene>
    <name evidence="1" type="ORF">CEUTPL_LOCUS2148</name>
</gene>
<sequence>MDAFPGVVEDQFSSEELHRRKYRVKHVGGGKLALKILPKNGCEIPRMHNSLILLQGKSSQYGQGPIILTSYTRRARDSRQRLPENGPLFLKELLSTSLLN</sequence>
<evidence type="ECO:0000313" key="1">
    <source>
        <dbReference type="EMBL" id="CAG9761445.1"/>
    </source>
</evidence>
<dbReference type="Proteomes" id="UP001152799">
    <property type="component" value="Chromosome 10"/>
</dbReference>
<proteinExistence type="predicted"/>
<dbReference type="EMBL" id="OU892286">
    <property type="protein sequence ID" value="CAG9761445.1"/>
    <property type="molecule type" value="Genomic_DNA"/>
</dbReference>
<protein>
    <submittedName>
        <fullName evidence="1">Uncharacterized protein</fullName>
    </submittedName>
</protein>
<name>A0A9N9MBJ3_9CUCU</name>
<organism evidence="1 2">
    <name type="scientific">Ceutorhynchus assimilis</name>
    <name type="common">cabbage seed weevil</name>
    <dbReference type="NCBI Taxonomy" id="467358"/>
    <lineage>
        <taxon>Eukaryota</taxon>
        <taxon>Metazoa</taxon>
        <taxon>Ecdysozoa</taxon>
        <taxon>Arthropoda</taxon>
        <taxon>Hexapoda</taxon>
        <taxon>Insecta</taxon>
        <taxon>Pterygota</taxon>
        <taxon>Neoptera</taxon>
        <taxon>Endopterygota</taxon>
        <taxon>Coleoptera</taxon>
        <taxon>Polyphaga</taxon>
        <taxon>Cucujiformia</taxon>
        <taxon>Curculionidae</taxon>
        <taxon>Ceutorhynchinae</taxon>
        <taxon>Ceutorhynchus</taxon>
    </lineage>
</organism>